<reference evidence="6 7" key="1">
    <citation type="submission" date="2019-12" db="EMBL/GenBank/DDBJ databases">
        <title>Rhizobium genotypes associated with high levels of biological nitrogen fixation by grain legumes in a temperate-maritime cropping system.</title>
        <authorList>
            <person name="Maluk M."/>
            <person name="Francesc Ferrando Molina F."/>
            <person name="Lopez Del Egido L."/>
            <person name="Lafos M."/>
            <person name="Langarica-Fuentes A."/>
            <person name="Gebre Yohannes G."/>
            <person name="Young M.W."/>
            <person name="Martin P."/>
            <person name="Gantlett R."/>
            <person name="Kenicer G."/>
            <person name="Hawes C."/>
            <person name="Begg G.S."/>
            <person name="Quilliam R.S."/>
            <person name="Squire G.R."/>
            <person name="Poole P.S."/>
            <person name="Young P.W."/>
            <person name="Iannetta P.M."/>
            <person name="James E.K."/>
        </authorList>
    </citation>
    <scope>NUCLEOTIDE SEQUENCE [LARGE SCALE GENOMIC DNA]</scope>
    <source>
        <strain evidence="6 7">JHI54</strain>
    </source>
</reference>
<dbReference type="Pfam" id="PF00072">
    <property type="entry name" value="Response_reg"/>
    <property type="match status" value="2"/>
</dbReference>
<feature type="domain" description="Response regulatory" evidence="4">
    <location>
        <begin position="157"/>
        <end position="272"/>
    </location>
</feature>
<dbReference type="EMBL" id="WUFV01000002">
    <property type="protein sequence ID" value="NEK14066.1"/>
    <property type="molecule type" value="Genomic_DNA"/>
</dbReference>
<dbReference type="CDD" id="cd01949">
    <property type="entry name" value="GGDEF"/>
    <property type="match status" value="1"/>
</dbReference>
<evidence type="ECO:0000259" key="5">
    <source>
        <dbReference type="PROSITE" id="PS50887"/>
    </source>
</evidence>
<dbReference type="GO" id="GO:1902201">
    <property type="term" value="P:negative regulation of bacterial-type flagellum-dependent cell motility"/>
    <property type="evidence" value="ECO:0007669"/>
    <property type="project" value="TreeGrafter"/>
</dbReference>
<dbReference type="PROSITE" id="PS50110">
    <property type="entry name" value="RESPONSE_REGULATORY"/>
    <property type="match status" value="2"/>
</dbReference>
<dbReference type="PROSITE" id="PS50887">
    <property type="entry name" value="GGDEF"/>
    <property type="match status" value="1"/>
</dbReference>
<accession>A0A7K3VA91</accession>
<dbReference type="InterPro" id="IPR000160">
    <property type="entry name" value="GGDEF_dom"/>
</dbReference>
<proteinExistence type="predicted"/>
<dbReference type="RefSeq" id="WP_029872829.1">
    <property type="nucleotide sequence ID" value="NZ_JAAXBJ010000004.1"/>
</dbReference>
<organism evidence="6 7">
    <name type="scientific">Rhizobium leguminosarum</name>
    <dbReference type="NCBI Taxonomy" id="384"/>
    <lineage>
        <taxon>Bacteria</taxon>
        <taxon>Pseudomonadati</taxon>
        <taxon>Pseudomonadota</taxon>
        <taxon>Alphaproteobacteria</taxon>
        <taxon>Hyphomicrobiales</taxon>
        <taxon>Rhizobiaceae</taxon>
        <taxon>Rhizobium/Agrobacterium group</taxon>
        <taxon>Rhizobium</taxon>
    </lineage>
</organism>
<evidence type="ECO:0000259" key="4">
    <source>
        <dbReference type="PROSITE" id="PS50110"/>
    </source>
</evidence>
<comment type="caution">
    <text evidence="3">Lacks conserved residue(s) required for the propagation of feature annotation.</text>
</comment>
<feature type="domain" description="Response regulatory" evidence="4">
    <location>
        <begin position="4"/>
        <end position="120"/>
    </location>
</feature>
<dbReference type="GO" id="GO:0043709">
    <property type="term" value="P:cell adhesion involved in single-species biofilm formation"/>
    <property type="evidence" value="ECO:0007669"/>
    <property type="project" value="TreeGrafter"/>
</dbReference>
<dbReference type="Proteomes" id="UP000471705">
    <property type="component" value="Unassembled WGS sequence"/>
</dbReference>
<dbReference type="SMART" id="SM00448">
    <property type="entry name" value="REC"/>
    <property type="match status" value="2"/>
</dbReference>
<dbReference type="InterPro" id="IPR050469">
    <property type="entry name" value="Diguanylate_Cyclase"/>
</dbReference>
<dbReference type="Gene3D" id="3.30.70.270">
    <property type="match status" value="1"/>
</dbReference>
<dbReference type="GO" id="GO:0052621">
    <property type="term" value="F:diguanylate cyclase activity"/>
    <property type="evidence" value="ECO:0007669"/>
    <property type="project" value="UniProtKB-EC"/>
</dbReference>
<evidence type="ECO:0000256" key="2">
    <source>
        <dbReference type="ARBA" id="ARBA00034247"/>
    </source>
</evidence>
<evidence type="ECO:0000256" key="1">
    <source>
        <dbReference type="ARBA" id="ARBA00012528"/>
    </source>
</evidence>
<dbReference type="InterPro" id="IPR029787">
    <property type="entry name" value="Nucleotide_cyclase"/>
</dbReference>
<protein>
    <recommendedName>
        <fullName evidence="1">diguanylate cyclase</fullName>
        <ecNumber evidence="1">2.7.7.65</ecNumber>
    </recommendedName>
</protein>
<dbReference type="Gene3D" id="3.40.50.2300">
    <property type="match status" value="2"/>
</dbReference>
<dbReference type="InterPro" id="IPR001789">
    <property type="entry name" value="Sig_transdc_resp-reg_receiver"/>
</dbReference>
<feature type="domain" description="GGDEF" evidence="5">
    <location>
        <begin position="322"/>
        <end position="457"/>
    </location>
</feature>
<dbReference type="AlphaFoldDB" id="A0A7K3VA91"/>
<evidence type="ECO:0000256" key="3">
    <source>
        <dbReference type="PROSITE-ProRule" id="PRU00169"/>
    </source>
</evidence>
<dbReference type="InterPro" id="IPR043128">
    <property type="entry name" value="Rev_trsase/Diguanyl_cyclase"/>
</dbReference>
<dbReference type="PANTHER" id="PTHR45138">
    <property type="entry name" value="REGULATORY COMPONENTS OF SENSORY TRANSDUCTION SYSTEM"/>
    <property type="match status" value="1"/>
</dbReference>
<feature type="modified residue" description="4-aspartylphosphate" evidence="3">
    <location>
        <position position="53"/>
    </location>
</feature>
<keyword evidence="3" id="KW-0597">Phosphoprotein</keyword>
<dbReference type="GO" id="GO:0000160">
    <property type="term" value="P:phosphorelay signal transduction system"/>
    <property type="evidence" value="ECO:0007669"/>
    <property type="project" value="InterPro"/>
</dbReference>
<dbReference type="GO" id="GO:0005886">
    <property type="term" value="C:plasma membrane"/>
    <property type="evidence" value="ECO:0007669"/>
    <property type="project" value="TreeGrafter"/>
</dbReference>
<dbReference type="EC" id="2.7.7.65" evidence="1"/>
<evidence type="ECO:0000313" key="7">
    <source>
        <dbReference type="Proteomes" id="UP000471705"/>
    </source>
</evidence>
<dbReference type="SMART" id="SM00267">
    <property type="entry name" value="GGDEF"/>
    <property type="match status" value="1"/>
</dbReference>
<dbReference type="FunFam" id="3.40.50.2300:FF:000574">
    <property type="entry name" value="Response regulator PleD"/>
    <property type="match status" value="1"/>
</dbReference>
<dbReference type="FunFam" id="3.30.70.270:FF:000001">
    <property type="entry name" value="Diguanylate cyclase domain protein"/>
    <property type="match status" value="1"/>
</dbReference>
<dbReference type="PANTHER" id="PTHR45138:SF9">
    <property type="entry name" value="DIGUANYLATE CYCLASE DGCM-RELATED"/>
    <property type="match status" value="1"/>
</dbReference>
<dbReference type="SUPFAM" id="SSF52172">
    <property type="entry name" value="CheY-like"/>
    <property type="match status" value="2"/>
</dbReference>
<dbReference type="SUPFAM" id="SSF55073">
    <property type="entry name" value="Nucleotide cyclase"/>
    <property type="match status" value="1"/>
</dbReference>
<evidence type="ECO:0000313" key="6">
    <source>
        <dbReference type="EMBL" id="NEK14066.1"/>
    </source>
</evidence>
<sequence>MTARILVVDDIPANVKLLEARLLAEYFDVMTAADGYTALAICERNQVDLILLDIMMPGIDGFEVCERLKASQKTAHIPVVMVTALDQPTDRVRGLKAGADDFLTKPVNDLQLISRVKSLLRLKTLSDELRIRADTAHTMGIDDLTRAGEGRADETAQVLLVDGRANSQERIVKALKPVADVLALSDPQAALFEAAESAFDLVIVNANFDDYDPLRLCSQLRSLERTRFLPILIITEQGADEMVVRALDLGVNDYIIRPVDPNELVARSLTQIRRKRYNDRLRASVKQTIELAVTDPLTGLYNRRYLDNHLNVLFNRSMARGRPLSVLITDIDRFKHVNDTYGHDGGDEVLREFSNRVRSTIRGADLACRYGGEEFVVVMPDTSPEIAAAVAERLRAAIENAPFMMKHSGEALNVTASFGIASRIASVLTPGQLMKQADLALYEAKNTGRNRVVAAAA</sequence>
<gene>
    <name evidence="6" type="ORF">GR257_04255</name>
</gene>
<dbReference type="NCBIfam" id="TIGR00254">
    <property type="entry name" value="GGDEF"/>
    <property type="match status" value="1"/>
</dbReference>
<dbReference type="NCBIfam" id="NF007135">
    <property type="entry name" value="PRK09581.1"/>
    <property type="match status" value="1"/>
</dbReference>
<dbReference type="Pfam" id="PF00990">
    <property type="entry name" value="GGDEF"/>
    <property type="match status" value="1"/>
</dbReference>
<comment type="caution">
    <text evidence="6">The sequence shown here is derived from an EMBL/GenBank/DDBJ whole genome shotgun (WGS) entry which is preliminary data.</text>
</comment>
<dbReference type="InterPro" id="IPR011006">
    <property type="entry name" value="CheY-like_superfamily"/>
</dbReference>
<comment type="catalytic activity">
    <reaction evidence="2">
        <text>2 GTP = 3',3'-c-di-GMP + 2 diphosphate</text>
        <dbReference type="Rhea" id="RHEA:24898"/>
        <dbReference type="ChEBI" id="CHEBI:33019"/>
        <dbReference type="ChEBI" id="CHEBI:37565"/>
        <dbReference type="ChEBI" id="CHEBI:58805"/>
        <dbReference type="EC" id="2.7.7.65"/>
    </reaction>
</comment>
<dbReference type="CDD" id="cd17538">
    <property type="entry name" value="REC_D1_PleD-like"/>
    <property type="match status" value="1"/>
</dbReference>
<name>A0A7K3VA91_RHILE</name>